<organism evidence="1 2">
    <name type="scientific">Jiella avicenniae</name>
    <dbReference type="NCBI Taxonomy" id="2907202"/>
    <lineage>
        <taxon>Bacteria</taxon>
        <taxon>Pseudomonadati</taxon>
        <taxon>Pseudomonadota</taxon>
        <taxon>Alphaproteobacteria</taxon>
        <taxon>Hyphomicrobiales</taxon>
        <taxon>Aurantimonadaceae</taxon>
        <taxon>Jiella</taxon>
    </lineage>
</organism>
<dbReference type="AlphaFoldDB" id="A0A9X1P4R5"/>
<dbReference type="Proteomes" id="UP001139035">
    <property type="component" value="Unassembled WGS sequence"/>
</dbReference>
<dbReference type="Pfam" id="PF05973">
    <property type="entry name" value="Gp49"/>
    <property type="match status" value="1"/>
</dbReference>
<protein>
    <submittedName>
        <fullName evidence="1">Type II toxin-antitoxin system RelE/ParE family toxin</fullName>
    </submittedName>
</protein>
<dbReference type="EMBL" id="JAJUWU010000039">
    <property type="protein sequence ID" value="MCE7030992.1"/>
    <property type="molecule type" value="Genomic_DNA"/>
</dbReference>
<keyword evidence="2" id="KW-1185">Reference proteome</keyword>
<comment type="caution">
    <text evidence="1">The sequence shown here is derived from an EMBL/GenBank/DDBJ whole genome shotgun (WGS) entry which is preliminary data.</text>
</comment>
<name>A0A9X1P4R5_9HYPH</name>
<sequence>MTDLQKKRFPARFFQNEKGTMPVREWLLSLTDEDRRIIGSDIKTAEFGWPIGMPLCRSLKNQPGLWEVRSRLSGGRIARVFFCAHDGHMVLLHGFEKKTQKTPDHEIAVAVKRMKGLKQ</sequence>
<gene>
    <name evidence="1" type="ORF">LZD57_23720</name>
</gene>
<evidence type="ECO:0000313" key="1">
    <source>
        <dbReference type="EMBL" id="MCE7030992.1"/>
    </source>
</evidence>
<evidence type="ECO:0000313" key="2">
    <source>
        <dbReference type="Proteomes" id="UP001139035"/>
    </source>
</evidence>
<proteinExistence type="predicted"/>
<dbReference type="InterPro" id="IPR009241">
    <property type="entry name" value="HigB-like"/>
</dbReference>
<accession>A0A9X1P4R5</accession>
<reference evidence="1" key="1">
    <citation type="submission" date="2022-01" db="EMBL/GenBank/DDBJ databases">
        <title>Jiella avicenniae sp. nov., a novel endophytic bacterium isolated from bark of Avicennia marina.</title>
        <authorList>
            <person name="Tuo L."/>
        </authorList>
    </citation>
    <scope>NUCLEOTIDE SEQUENCE</scope>
    <source>
        <strain evidence="1">CBK1P-4</strain>
    </source>
</reference>
<dbReference type="RefSeq" id="WP_233722062.1">
    <property type="nucleotide sequence ID" value="NZ_JAJUWU010000039.1"/>
</dbReference>